<dbReference type="Proteomes" id="UP000256334">
    <property type="component" value="Unassembled WGS sequence"/>
</dbReference>
<dbReference type="AlphaFoldDB" id="A0A3D9DYM3"/>
<dbReference type="InterPro" id="IPR049560">
    <property type="entry name" value="MeTrfase_RsmB-F_NOP2_cat"/>
</dbReference>
<evidence type="ECO:0000259" key="1">
    <source>
        <dbReference type="Pfam" id="PF01189"/>
    </source>
</evidence>
<dbReference type="Gene3D" id="3.40.50.150">
    <property type="entry name" value="Vaccinia Virus protein VP39"/>
    <property type="match status" value="1"/>
</dbReference>
<dbReference type="InterPro" id="IPR029063">
    <property type="entry name" value="SAM-dependent_MTases_sf"/>
</dbReference>
<gene>
    <name evidence="2" type="ORF">C8D72_0558</name>
</gene>
<evidence type="ECO:0000313" key="2">
    <source>
        <dbReference type="EMBL" id="REC95890.1"/>
    </source>
</evidence>
<dbReference type="EMBL" id="QRDJ01000006">
    <property type="protein sequence ID" value="REC95890.1"/>
    <property type="molecule type" value="Genomic_DNA"/>
</dbReference>
<protein>
    <submittedName>
        <fullName evidence="2">16S rRNA methyltransferase RsmF</fullName>
    </submittedName>
</protein>
<keyword evidence="2" id="KW-0489">Methyltransferase</keyword>
<evidence type="ECO:0000313" key="3">
    <source>
        <dbReference type="Proteomes" id="UP000256334"/>
    </source>
</evidence>
<feature type="domain" description="SAM-dependent methyltransferase RsmB-F/NOP2-type catalytic core" evidence="1">
    <location>
        <begin position="45"/>
        <end position="183"/>
    </location>
</feature>
<dbReference type="OrthoDB" id="6181933at2"/>
<keyword evidence="2" id="KW-0808">Transferase</keyword>
<name>A0A3D9DYM3_9GAMM</name>
<accession>A0A3D9DYM3</accession>
<dbReference type="GO" id="GO:0032259">
    <property type="term" value="P:methylation"/>
    <property type="evidence" value="ECO:0007669"/>
    <property type="project" value="UniProtKB-KW"/>
</dbReference>
<reference evidence="2 3" key="1">
    <citation type="submission" date="2018-07" db="EMBL/GenBank/DDBJ databases">
        <title>Genomic Encyclopedia of Type Strains, Phase IV (KMG-IV): sequencing the most valuable type-strain genomes for metagenomic binning, comparative biology and taxonomic classification.</title>
        <authorList>
            <person name="Goeker M."/>
        </authorList>
    </citation>
    <scope>NUCLEOTIDE SEQUENCE [LARGE SCALE GENOMIC DNA]</scope>
    <source>
        <strain evidence="2 3">DSM 14324</strain>
    </source>
</reference>
<dbReference type="SUPFAM" id="SSF53335">
    <property type="entry name" value="S-adenosyl-L-methionine-dependent methyltransferases"/>
    <property type="match status" value="1"/>
</dbReference>
<proteinExistence type="predicted"/>
<organism evidence="2 3">
    <name type="scientific">Kushneria indalinina DSM 14324</name>
    <dbReference type="NCBI Taxonomy" id="1122140"/>
    <lineage>
        <taxon>Bacteria</taxon>
        <taxon>Pseudomonadati</taxon>
        <taxon>Pseudomonadota</taxon>
        <taxon>Gammaproteobacteria</taxon>
        <taxon>Oceanospirillales</taxon>
        <taxon>Halomonadaceae</taxon>
        <taxon>Kushneria</taxon>
    </lineage>
</organism>
<dbReference type="Pfam" id="PF01189">
    <property type="entry name" value="Methyltr_RsmB-F"/>
    <property type="match status" value="1"/>
</dbReference>
<keyword evidence="3" id="KW-1185">Reference proteome</keyword>
<dbReference type="GO" id="GO:0008168">
    <property type="term" value="F:methyltransferase activity"/>
    <property type="evidence" value="ECO:0007669"/>
    <property type="project" value="UniProtKB-KW"/>
</dbReference>
<comment type="caution">
    <text evidence="2">The sequence shown here is derived from an EMBL/GenBank/DDBJ whole genome shotgun (WGS) entry which is preliminary data.</text>
</comment>
<sequence length="239" mass="25926">MDTQRSSSSACPAEAIPLSLAASSLDRGSPSRSACELLNGHGISLLNMAPHHRVLDMYGSGQQRMHLISGALDERGELVANIMGALSLESVALRQTPHNVTMTRLDDDRLSPEDVGSFDRVLLDIPALIGRHLSARERSERLVSLLLRAIRLCRDGGRVVYMTHGHLVQDNEMVIDQVINDAHKGIALGRIDLPGVSGRPGNTCCGGQQLDPRIARALHVTDSTGSEDRFLAVFECRHS</sequence>